<protein>
    <submittedName>
        <fullName evidence="1">Uncharacterized protein</fullName>
    </submittedName>
</protein>
<dbReference type="AlphaFoldDB" id="A0A3N4HD35"/>
<gene>
    <name evidence="1" type="ORF">BJ508DRAFT_336314</name>
</gene>
<accession>A0A3N4HD35</accession>
<organism evidence="1 2">
    <name type="scientific">Ascobolus immersus RN42</name>
    <dbReference type="NCBI Taxonomy" id="1160509"/>
    <lineage>
        <taxon>Eukaryota</taxon>
        <taxon>Fungi</taxon>
        <taxon>Dikarya</taxon>
        <taxon>Ascomycota</taxon>
        <taxon>Pezizomycotina</taxon>
        <taxon>Pezizomycetes</taxon>
        <taxon>Pezizales</taxon>
        <taxon>Ascobolaceae</taxon>
        <taxon>Ascobolus</taxon>
    </lineage>
</organism>
<evidence type="ECO:0000313" key="1">
    <source>
        <dbReference type="EMBL" id="RPA71176.1"/>
    </source>
</evidence>
<name>A0A3N4HD35_ASCIM</name>
<sequence>MSTRSTPPHYFSITPRPYPHLPTFTPGPAPTYISCTCCRLFFSSGTSICNTLLPSCSLLCPETRCAACIEKCSTNPCGGRSCVRKTEAADELAADSEQQPKFVRRGLERKECFK</sequence>
<dbReference type="EMBL" id="ML119962">
    <property type="protein sequence ID" value="RPA71176.1"/>
    <property type="molecule type" value="Genomic_DNA"/>
</dbReference>
<dbReference type="Proteomes" id="UP000275078">
    <property type="component" value="Unassembled WGS sequence"/>
</dbReference>
<evidence type="ECO:0000313" key="2">
    <source>
        <dbReference type="Proteomes" id="UP000275078"/>
    </source>
</evidence>
<proteinExistence type="predicted"/>
<keyword evidence="2" id="KW-1185">Reference proteome</keyword>
<reference evidence="1 2" key="1">
    <citation type="journal article" date="2018" name="Nat. Ecol. Evol.">
        <title>Pezizomycetes genomes reveal the molecular basis of ectomycorrhizal truffle lifestyle.</title>
        <authorList>
            <person name="Murat C."/>
            <person name="Payen T."/>
            <person name="Noel B."/>
            <person name="Kuo A."/>
            <person name="Morin E."/>
            <person name="Chen J."/>
            <person name="Kohler A."/>
            <person name="Krizsan K."/>
            <person name="Balestrini R."/>
            <person name="Da Silva C."/>
            <person name="Montanini B."/>
            <person name="Hainaut M."/>
            <person name="Levati E."/>
            <person name="Barry K.W."/>
            <person name="Belfiori B."/>
            <person name="Cichocki N."/>
            <person name="Clum A."/>
            <person name="Dockter R.B."/>
            <person name="Fauchery L."/>
            <person name="Guy J."/>
            <person name="Iotti M."/>
            <person name="Le Tacon F."/>
            <person name="Lindquist E.A."/>
            <person name="Lipzen A."/>
            <person name="Malagnac F."/>
            <person name="Mello A."/>
            <person name="Molinier V."/>
            <person name="Miyauchi S."/>
            <person name="Poulain J."/>
            <person name="Riccioni C."/>
            <person name="Rubini A."/>
            <person name="Sitrit Y."/>
            <person name="Splivallo R."/>
            <person name="Traeger S."/>
            <person name="Wang M."/>
            <person name="Zifcakova L."/>
            <person name="Wipf D."/>
            <person name="Zambonelli A."/>
            <person name="Paolocci F."/>
            <person name="Nowrousian M."/>
            <person name="Ottonello S."/>
            <person name="Baldrian P."/>
            <person name="Spatafora J.W."/>
            <person name="Henrissat B."/>
            <person name="Nagy L.G."/>
            <person name="Aury J.M."/>
            <person name="Wincker P."/>
            <person name="Grigoriev I.V."/>
            <person name="Bonfante P."/>
            <person name="Martin F.M."/>
        </authorList>
    </citation>
    <scope>NUCLEOTIDE SEQUENCE [LARGE SCALE GENOMIC DNA]</scope>
    <source>
        <strain evidence="1 2">RN42</strain>
    </source>
</reference>